<dbReference type="Proteomes" id="UP000184038">
    <property type="component" value="Unassembled WGS sequence"/>
</dbReference>
<dbReference type="Pfam" id="PF04151">
    <property type="entry name" value="PPC"/>
    <property type="match status" value="1"/>
</dbReference>
<name>A0A1M7IXA2_9FIRM</name>
<dbReference type="EMBL" id="FRCP01000010">
    <property type="protein sequence ID" value="SHM45318.1"/>
    <property type="molecule type" value="Genomic_DNA"/>
</dbReference>
<dbReference type="SUPFAM" id="SSF89260">
    <property type="entry name" value="Collagen-binding domain"/>
    <property type="match status" value="1"/>
</dbReference>
<feature type="domain" description="Peptidase C-terminal archaeal/bacterial" evidence="2">
    <location>
        <begin position="303"/>
        <end position="376"/>
    </location>
</feature>
<evidence type="ECO:0000256" key="1">
    <source>
        <dbReference type="SAM" id="SignalP"/>
    </source>
</evidence>
<feature type="signal peptide" evidence="1">
    <location>
        <begin position="1"/>
        <end position="31"/>
    </location>
</feature>
<accession>A0A1M7IXA2</accession>
<dbReference type="OrthoDB" id="2049816at2"/>
<gene>
    <name evidence="3" type="ORF">SAMN02746066_02007</name>
</gene>
<dbReference type="InterPro" id="IPR007280">
    <property type="entry name" value="Peptidase_C_arc/bac"/>
</dbReference>
<keyword evidence="1" id="KW-0732">Signal</keyword>
<evidence type="ECO:0000313" key="4">
    <source>
        <dbReference type="Proteomes" id="UP000184038"/>
    </source>
</evidence>
<evidence type="ECO:0000313" key="3">
    <source>
        <dbReference type="EMBL" id="SHM45318.1"/>
    </source>
</evidence>
<protein>
    <submittedName>
        <fullName evidence="3">Pre-peptidase C-terminal domain-containing protein</fullName>
    </submittedName>
</protein>
<dbReference type="AlphaFoldDB" id="A0A1M7IXA2"/>
<keyword evidence="4" id="KW-1185">Reference proteome</keyword>
<sequence length="392" mass="42875">MISKFKKVLCSLLLALSLMVSSILGPLNVQAATIYDESDAETAELSTVLITTGTTEDLEKIVTYSIETTVENEVVPIDIPAKGYLDFYVATNISSEVAIFTDESCTKKAGYSVYISSSSEQLQAGVYGENGKAFFPEAGTYYVKFSKAGAYLFSSQMFSGENRTLKDNTYTTAYGYKYESFNYDSNNIYYKYTPSKTGYISISTEYLSDSGSSYITLCNSSKKEISEEVYTNTTYSSGKVVFAVKKGATYYIKVKTSSEKYRIKSKITGVTESSGTKKSNAKTLTIGKERKGILLTEDKTSSADWYKFTLSKATKLNLTVAGNASSVGIKVELTSANIGGSVDVNISGADYKRTTSLETFTSATLPKGTYYIRVYKGDKKASGNYSIKVSKR</sequence>
<evidence type="ECO:0000259" key="2">
    <source>
        <dbReference type="Pfam" id="PF04151"/>
    </source>
</evidence>
<proteinExistence type="predicted"/>
<reference evidence="3 4" key="1">
    <citation type="submission" date="2016-11" db="EMBL/GenBank/DDBJ databases">
        <authorList>
            <person name="Jaros S."/>
            <person name="Januszkiewicz K."/>
            <person name="Wedrychowicz H."/>
        </authorList>
    </citation>
    <scope>NUCLEOTIDE SEQUENCE [LARGE SCALE GENOMIC DNA]</scope>
    <source>
        <strain evidence="3 4">DSM 15930</strain>
    </source>
</reference>
<dbReference type="Gene3D" id="2.60.120.380">
    <property type="match status" value="1"/>
</dbReference>
<organism evidence="3 4">
    <name type="scientific">Anaerosporobacter mobilis DSM 15930</name>
    <dbReference type="NCBI Taxonomy" id="1120996"/>
    <lineage>
        <taxon>Bacteria</taxon>
        <taxon>Bacillati</taxon>
        <taxon>Bacillota</taxon>
        <taxon>Clostridia</taxon>
        <taxon>Lachnospirales</taxon>
        <taxon>Lachnospiraceae</taxon>
        <taxon>Anaerosporobacter</taxon>
    </lineage>
</organism>
<feature type="chain" id="PRO_5012093662" evidence="1">
    <location>
        <begin position="32"/>
        <end position="392"/>
    </location>
</feature>
<dbReference type="RefSeq" id="WP_073286973.1">
    <property type="nucleotide sequence ID" value="NZ_FRCP01000010.1"/>
</dbReference>